<evidence type="ECO:0000256" key="2">
    <source>
        <dbReference type="SAM" id="Phobius"/>
    </source>
</evidence>
<dbReference type="InterPro" id="IPR017462">
    <property type="entry name" value="Sulphur_relay_TusC/DsrF"/>
</dbReference>
<dbReference type="Pfam" id="PF02635">
    <property type="entry name" value="DsrE"/>
    <property type="match status" value="1"/>
</dbReference>
<proteinExistence type="inferred from homology"/>
<evidence type="ECO:0000313" key="3">
    <source>
        <dbReference type="EMBL" id="VFS45630.1"/>
    </source>
</evidence>
<gene>
    <name evidence="3" type="primary">tusC</name>
    <name evidence="3" type="ORF">NCTC12282_00513</name>
</gene>
<dbReference type="AlphaFoldDB" id="A0A484ZB49"/>
<organism evidence="3 4">
    <name type="scientific">Budvicia aquatica</name>
    <dbReference type="NCBI Taxonomy" id="82979"/>
    <lineage>
        <taxon>Bacteria</taxon>
        <taxon>Pseudomonadati</taxon>
        <taxon>Pseudomonadota</taxon>
        <taxon>Gammaproteobacteria</taxon>
        <taxon>Enterobacterales</taxon>
        <taxon>Budviciaceae</taxon>
        <taxon>Budvicia</taxon>
    </lineage>
</organism>
<dbReference type="InterPro" id="IPR003787">
    <property type="entry name" value="Sulphur_relay_DsrE/F-like"/>
</dbReference>
<name>A0A484ZB49_9GAMM</name>
<dbReference type="InterPro" id="IPR027396">
    <property type="entry name" value="DsrEFH-like"/>
</dbReference>
<keyword evidence="2" id="KW-0812">Transmembrane</keyword>
<reference evidence="3 4" key="1">
    <citation type="submission" date="2019-03" db="EMBL/GenBank/DDBJ databases">
        <authorList>
            <consortium name="Pathogen Informatics"/>
        </authorList>
    </citation>
    <scope>NUCLEOTIDE SEQUENCE [LARGE SCALE GENOMIC DNA]</scope>
    <source>
        <strain evidence="3 4">NCTC12282</strain>
    </source>
</reference>
<protein>
    <submittedName>
        <fullName evidence="3">tRNA 2-thiouridine synthesizing protein C</fullName>
    </submittedName>
</protein>
<feature type="transmembrane region" description="Helical" evidence="2">
    <location>
        <begin position="61"/>
        <end position="82"/>
    </location>
</feature>
<dbReference type="Proteomes" id="UP000373449">
    <property type="component" value="Unassembled WGS sequence"/>
</dbReference>
<dbReference type="PANTHER" id="PTHR38780:SF1">
    <property type="entry name" value="PROTEIN TUSC"/>
    <property type="match status" value="1"/>
</dbReference>
<dbReference type="Gene3D" id="3.40.1260.10">
    <property type="entry name" value="DsrEFH-like"/>
    <property type="match status" value="1"/>
</dbReference>
<keyword evidence="2" id="KW-1133">Transmembrane helix</keyword>
<dbReference type="SUPFAM" id="SSF75169">
    <property type="entry name" value="DsrEFH-like"/>
    <property type="match status" value="1"/>
</dbReference>
<dbReference type="EMBL" id="CAADJA010000002">
    <property type="protein sequence ID" value="VFS45630.1"/>
    <property type="molecule type" value="Genomic_DNA"/>
</dbReference>
<sequence length="101" mass="11562">MMKKIAFVFTHAPHGSSGGREGLDAVLATSALTEEIGLFFISDGVFSCYPSRNRKRFYHVITLRLLVFWLYMTSITVLSALSHSPPEGLMMMLIWYWMRLI</sequence>
<accession>A0A484ZB49</accession>
<keyword evidence="2" id="KW-0472">Membrane</keyword>
<evidence type="ECO:0000313" key="4">
    <source>
        <dbReference type="Proteomes" id="UP000373449"/>
    </source>
</evidence>
<comment type="similarity">
    <text evidence="1">Belongs to the DsrF/TusC family.</text>
</comment>
<dbReference type="PANTHER" id="PTHR38780">
    <property type="entry name" value="PROTEIN TUSC"/>
    <property type="match status" value="1"/>
</dbReference>
<evidence type="ECO:0000256" key="1">
    <source>
        <dbReference type="ARBA" id="ARBA00005996"/>
    </source>
</evidence>